<comment type="similarity">
    <text evidence="3">Belongs to the acid sphingomyelinase family.</text>
</comment>
<evidence type="ECO:0000259" key="10">
    <source>
        <dbReference type="Pfam" id="PF00149"/>
    </source>
</evidence>
<protein>
    <recommendedName>
        <fullName evidence="4">cysteine dioxygenase</fullName>
        <ecNumber evidence="4">1.13.11.20</ecNumber>
    </recommendedName>
</protein>
<dbReference type="GO" id="GO:0005506">
    <property type="term" value="F:iron ion binding"/>
    <property type="evidence" value="ECO:0007669"/>
    <property type="project" value="InterPro"/>
</dbReference>
<dbReference type="Gene3D" id="2.60.120.10">
    <property type="entry name" value="Jelly Rolls"/>
    <property type="match status" value="1"/>
</dbReference>
<evidence type="ECO:0000256" key="5">
    <source>
        <dbReference type="ARBA" id="ARBA00022525"/>
    </source>
</evidence>
<accession>A0A1V9ZS17</accession>
<evidence type="ECO:0000256" key="8">
    <source>
        <dbReference type="PIRSR" id="PIRSR610300-50"/>
    </source>
</evidence>
<dbReference type="PANTHER" id="PTHR10340:SF57">
    <property type="entry name" value="METALLOPHOS DOMAIN-CONTAINING PROTEIN"/>
    <property type="match status" value="1"/>
</dbReference>
<name>A0A1V9ZS17_9STRA</name>
<feature type="domain" description="DOT1" evidence="11">
    <location>
        <begin position="792"/>
        <end position="942"/>
    </location>
</feature>
<comment type="similarity">
    <text evidence="2">Belongs to the cysteine dioxygenase family.</text>
</comment>
<gene>
    <name evidence="13" type="ORF">THRCLA_05848</name>
</gene>
<dbReference type="SUPFAM" id="SSF53335">
    <property type="entry name" value="S-adenosyl-L-methionine-dependent methyltransferases"/>
    <property type="match status" value="1"/>
</dbReference>
<dbReference type="GO" id="GO:0005576">
    <property type="term" value="C:extracellular region"/>
    <property type="evidence" value="ECO:0007669"/>
    <property type="project" value="UniProtKB-SubCell"/>
</dbReference>
<reference evidence="13 14" key="1">
    <citation type="journal article" date="2014" name="Genome Biol. Evol.">
        <title>The secreted proteins of Achlya hypogyna and Thraustotheca clavata identify the ancestral oomycete secretome and reveal gene acquisitions by horizontal gene transfer.</title>
        <authorList>
            <person name="Misner I."/>
            <person name="Blouin N."/>
            <person name="Leonard G."/>
            <person name="Richards T.A."/>
            <person name="Lane C.E."/>
        </authorList>
    </citation>
    <scope>NUCLEOTIDE SEQUENCE [LARGE SCALE GENOMIC DNA]</scope>
    <source>
        <strain evidence="13 14">ATCC 34112</strain>
    </source>
</reference>
<sequence length="959" mass="109433">MNHQVEEITKTKQLNLRELVAAIELELQYNNNESLDLSQKSKLQQFLAGYNCDMDELCRYVHFDPSRNYTRNLIATDNTTYALILLCWNRGRYSPIHDHPSDGCWVRHIQGTVHEVRYWNDGVSLAESASVMITEGVTYMDDTLGLHKVGNPSTEIDAITMHLYAPPYEKCRLFFDPKDANKNSVAFATYYSEYVTCPFSYHLCRNLGDVIHYSIGLVSTMLLRMLTLGAMAASVTAKTILHFSDIHLNITLSSLNYAHDSSQRLLDAALQYAQSVIPTPDLFLHTGDAVAHVKHNRSMLAKAVMQNIRTIEKYYNVRNVTAILGNADFVKDYLMQVTDPKNGTNPSIAMIDQTWRRSLTDAQFEDFDTRGYLWYQLEPNLIMITLNTVPYSIKHAPKTTFIQDPFGQFTWLEKILSEAKSNNTYVYIAGHIPPIIDSYAGNNQWEVQYIVKYQSIVQKFPDTIKAQLFGHVHNIEYRVPIPTLDGSTGVPMFATGAISPYFGNNPSFTVWEYDPTSYDLLDYTVYATNFSDNEELNWKKLFTATKEYNITDLSSPTLRALTQRMKDDPRLLFEYYRHTKADTRRLPPCTNDDKACLDRILCTQTWFTTPEQYFQCVDERIQVRGGNPRLVHAVPRISWFYALVISAIVSLAAAQLLPILMEVRIQEEVEACGDGFEVKLLLLAVLLHRHGFITSIGKALLKGINWIDGGDIAMIVELLFQKDVRGPKLIHDVLHAPADEPSPPKWLKRTQKLIDIETFKLFDSLYLDCTLEKGKEISRKERQEHELLHEKSLVYGEVDYLAFLDVLSKVPIKPGMIFYDLGSGTGRAVFLARLNFDFAKCIGIEILLGLHEAAAQICRNYKEFVQPTISTTSNVLSVAFFHSSFLDLNWSHADVCFANSTCFDSTLLAQISSHAERLRSGAYFITFTKPLTSTEFEIIFKQRYNMSWGPATVYLHQRI</sequence>
<dbReference type="PANTHER" id="PTHR10340">
    <property type="entry name" value="SPHINGOMYELIN PHOSPHODIESTERASE"/>
    <property type="match status" value="1"/>
</dbReference>
<keyword evidence="8" id="KW-0883">Thioether bond</keyword>
<feature type="binding site" evidence="9">
    <location>
        <position position="147"/>
    </location>
    <ligand>
        <name>Fe cation</name>
        <dbReference type="ChEBI" id="CHEBI:24875"/>
        <note>catalytic</note>
    </ligand>
</feature>
<keyword evidence="14" id="KW-1185">Reference proteome</keyword>
<keyword evidence="9" id="KW-0479">Metal-binding</keyword>
<dbReference type="InterPro" id="IPR029052">
    <property type="entry name" value="Metallo-depent_PP-like"/>
</dbReference>
<dbReference type="Gene3D" id="3.40.50.150">
    <property type="entry name" value="Vaccinia Virus protein VP39"/>
    <property type="match status" value="1"/>
</dbReference>
<dbReference type="InterPro" id="IPR029063">
    <property type="entry name" value="SAM-dependent_MTases_sf"/>
</dbReference>
<comment type="caution">
    <text evidence="13">The sequence shown here is derived from an EMBL/GenBank/DDBJ whole genome shotgun (WGS) entry which is preliminary data.</text>
</comment>
<dbReference type="GO" id="GO:0031151">
    <property type="term" value="F:histone H3K79 methyltransferase activity"/>
    <property type="evidence" value="ECO:0007669"/>
    <property type="project" value="InterPro"/>
</dbReference>
<evidence type="ECO:0000259" key="11">
    <source>
        <dbReference type="Pfam" id="PF08123"/>
    </source>
</evidence>
<organism evidence="13 14">
    <name type="scientific">Thraustotheca clavata</name>
    <dbReference type="NCBI Taxonomy" id="74557"/>
    <lineage>
        <taxon>Eukaryota</taxon>
        <taxon>Sar</taxon>
        <taxon>Stramenopiles</taxon>
        <taxon>Oomycota</taxon>
        <taxon>Saprolegniomycetes</taxon>
        <taxon>Saprolegniales</taxon>
        <taxon>Achlyaceae</taxon>
        <taxon>Thraustotheca</taxon>
    </lineage>
</organism>
<proteinExistence type="inferred from homology"/>
<evidence type="ECO:0000256" key="2">
    <source>
        <dbReference type="ARBA" id="ARBA00006622"/>
    </source>
</evidence>
<evidence type="ECO:0000256" key="7">
    <source>
        <dbReference type="ARBA" id="ARBA00023180"/>
    </source>
</evidence>
<evidence type="ECO:0000313" key="14">
    <source>
        <dbReference type="Proteomes" id="UP000243217"/>
    </source>
</evidence>
<dbReference type="Pfam" id="PF05995">
    <property type="entry name" value="CDO_I"/>
    <property type="match status" value="1"/>
</dbReference>
<dbReference type="CDD" id="cd10548">
    <property type="entry name" value="cupin_CDO"/>
    <property type="match status" value="1"/>
</dbReference>
<comment type="subcellular location">
    <subcellularLocation>
        <location evidence="1">Secreted</location>
    </subcellularLocation>
</comment>
<evidence type="ECO:0000313" key="13">
    <source>
        <dbReference type="EMBL" id="OQS00826.1"/>
    </source>
</evidence>
<dbReference type="GO" id="GO:0017172">
    <property type="term" value="F:cysteine dioxygenase activity"/>
    <property type="evidence" value="ECO:0007669"/>
    <property type="project" value="UniProtKB-EC"/>
</dbReference>
<dbReference type="EC" id="1.13.11.20" evidence="4"/>
<dbReference type="STRING" id="74557.A0A1V9ZS17"/>
<feature type="domain" description="Calcineurin-like phosphoesterase" evidence="10">
    <location>
        <begin position="239"/>
        <end position="473"/>
    </location>
</feature>
<dbReference type="InterPro" id="IPR045473">
    <property type="entry name" value="ASM_C"/>
</dbReference>
<feature type="domain" description="Sphingomyelin phosphodiesterase C-terminal" evidence="12">
    <location>
        <begin position="503"/>
        <end position="580"/>
    </location>
</feature>
<dbReference type="InterPro" id="IPR010300">
    <property type="entry name" value="CDO_1"/>
</dbReference>
<dbReference type="OrthoDB" id="348678at2759"/>
<dbReference type="AlphaFoldDB" id="A0A1V9ZS17"/>
<evidence type="ECO:0000256" key="6">
    <source>
        <dbReference type="ARBA" id="ARBA00022801"/>
    </source>
</evidence>
<feature type="binding site" evidence="9">
    <location>
        <position position="99"/>
    </location>
    <ligand>
        <name>Fe cation</name>
        <dbReference type="ChEBI" id="CHEBI:24875"/>
        <note>catalytic</note>
    </ligand>
</feature>
<dbReference type="Pfam" id="PF00149">
    <property type="entry name" value="Metallophos"/>
    <property type="match status" value="1"/>
</dbReference>
<dbReference type="InterPro" id="IPR004843">
    <property type="entry name" value="Calcineurin-like_PHP"/>
</dbReference>
<dbReference type="Gene3D" id="3.60.21.10">
    <property type="match status" value="1"/>
</dbReference>
<evidence type="ECO:0000259" key="12">
    <source>
        <dbReference type="Pfam" id="PF19272"/>
    </source>
</evidence>
<keyword evidence="6" id="KW-0378">Hydrolase</keyword>
<dbReference type="InterPro" id="IPR014710">
    <property type="entry name" value="RmlC-like_jellyroll"/>
</dbReference>
<dbReference type="InterPro" id="IPR025789">
    <property type="entry name" value="DOT1_dom"/>
</dbReference>
<dbReference type="EMBL" id="JNBS01001685">
    <property type="protein sequence ID" value="OQS00826.1"/>
    <property type="molecule type" value="Genomic_DNA"/>
</dbReference>
<feature type="cross-link" description="3'-(S-cysteinyl)-tyrosine (Cys-Tyr)" evidence="8">
    <location>
        <begin position="104"/>
        <end position="164"/>
    </location>
</feature>
<dbReference type="InterPro" id="IPR011051">
    <property type="entry name" value="RmlC_Cupin_sf"/>
</dbReference>
<dbReference type="Pfam" id="PF08123">
    <property type="entry name" value="DOT1"/>
    <property type="match status" value="1"/>
</dbReference>
<keyword evidence="5" id="KW-0964">Secreted</keyword>
<evidence type="ECO:0000256" key="9">
    <source>
        <dbReference type="PIRSR" id="PIRSR610300-51"/>
    </source>
</evidence>
<dbReference type="GO" id="GO:0016787">
    <property type="term" value="F:hydrolase activity"/>
    <property type="evidence" value="ECO:0007669"/>
    <property type="project" value="UniProtKB-KW"/>
</dbReference>
<dbReference type="Pfam" id="PF19272">
    <property type="entry name" value="ASMase_C"/>
    <property type="match status" value="1"/>
</dbReference>
<dbReference type="Proteomes" id="UP000243217">
    <property type="component" value="Unassembled WGS sequence"/>
</dbReference>
<dbReference type="SUPFAM" id="SSF56300">
    <property type="entry name" value="Metallo-dependent phosphatases"/>
    <property type="match status" value="1"/>
</dbReference>
<evidence type="ECO:0000256" key="1">
    <source>
        <dbReference type="ARBA" id="ARBA00004613"/>
    </source>
</evidence>
<evidence type="ECO:0000256" key="3">
    <source>
        <dbReference type="ARBA" id="ARBA00008234"/>
    </source>
</evidence>
<evidence type="ECO:0000256" key="4">
    <source>
        <dbReference type="ARBA" id="ARBA00013133"/>
    </source>
</evidence>
<dbReference type="SUPFAM" id="SSF51182">
    <property type="entry name" value="RmlC-like cupins"/>
    <property type="match status" value="1"/>
</dbReference>
<feature type="binding site" evidence="9">
    <location>
        <position position="97"/>
    </location>
    <ligand>
        <name>Fe cation</name>
        <dbReference type="ChEBI" id="CHEBI:24875"/>
        <note>catalytic</note>
    </ligand>
</feature>
<keyword evidence="9" id="KW-0408">Iron</keyword>
<keyword evidence="7" id="KW-0325">Glycoprotein</keyword>